<sequence length="105" mass="11972">MHGPIYSKLNMVDLCHAPNSSTGLHWNLDQQRPLAHLKYSISFIHHQIYFKCRIHHCGSRLNMLAQSIDDITLALPTHKQVSAASICQVRYLPNFECFSKGQNLA</sequence>
<protein>
    <submittedName>
        <fullName evidence="1">Uncharacterized protein</fullName>
    </submittedName>
</protein>
<gene>
    <name evidence="1" type="ORF">AMECASPLE_027441</name>
</gene>
<dbReference type="EMBL" id="JAHRIP010087544">
    <property type="protein sequence ID" value="MEQ2315921.1"/>
    <property type="molecule type" value="Genomic_DNA"/>
</dbReference>
<keyword evidence="2" id="KW-1185">Reference proteome</keyword>
<organism evidence="1 2">
    <name type="scientific">Ameca splendens</name>
    <dbReference type="NCBI Taxonomy" id="208324"/>
    <lineage>
        <taxon>Eukaryota</taxon>
        <taxon>Metazoa</taxon>
        <taxon>Chordata</taxon>
        <taxon>Craniata</taxon>
        <taxon>Vertebrata</taxon>
        <taxon>Euteleostomi</taxon>
        <taxon>Actinopterygii</taxon>
        <taxon>Neopterygii</taxon>
        <taxon>Teleostei</taxon>
        <taxon>Neoteleostei</taxon>
        <taxon>Acanthomorphata</taxon>
        <taxon>Ovalentaria</taxon>
        <taxon>Atherinomorphae</taxon>
        <taxon>Cyprinodontiformes</taxon>
        <taxon>Goodeidae</taxon>
        <taxon>Ameca</taxon>
    </lineage>
</organism>
<accession>A0ABV1ACD5</accession>
<reference evidence="1 2" key="1">
    <citation type="submission" date="2021-06" db="EMBL/GenBank/DDBJ databases">
        <authorList>
            <person name="Palmer J.M."/>
        </authorList>
    </citation>
    <scope>NUCLEOTIDE SEQUENCE [LARGE SCALE GENOMIC DNA]</scope>
    <source>
        <strain evidence="1 2">AS_MEX2019</strain>
        <tissue evidence="1">Muscle</tissue>
    </source>
</reference>
<evidence type="ECO:0000313" key="2">
    <source>
        <dbReference type="Proteomes" id="UP001469553"/>
    </source>
</evidence>
<name>A0ABV1ACD5_9TELE</name>
<evidence type="ECO:0000313" key="1">
    <source>
        <dbReference type="EMBL" id="MEQ2315921.1"/>
    </source>
</evidence>
<proteinExistence type="predicted"/>
<dbReference type="Proteomes" id="UP001469553">
    <property type="component" value="Unassembled WGS sequence"/>
</dbReference>
<comment type="caution">
    <text evidence="1">The sequence shown here is derived from an EMBL/GenBank/DDBJ whole genome shotgun (WGS) entry which is preliminary data.</text>
</comment>